<dbReference type="Proteomes" id="UP000830167">
    <property type="component" value="Chromosome"/>
</dbReference>
<name>A0ABY4CIB8_9BACL</name>
<evidence type="ECO:0000313" key="1">
    <source>
        <dbReference type="EMBL" id="UOF90044.1"/>
    </source>
</evidence>
<dbReference type="EMBL" id="CP089291">
    <property type="protein sequence ID" value="UOF90044.1"/>
    <property type="molecule type" value="Genomic_DNA"/>
</dbReference>
<organism evidence="1 2">
    <name type="scientific">Fodinisporobacter ferrooxydans</name>
    <dbReference type="NCBI Taxonomy" id="2901836"/>
    <lineage>
        <taxon>Bacteria</taxon>
        <taxon>Bacillati</taxon>
        <taxon>Bacillota</taxon>
        <taxon>Bacilli</taxon>
        <taxon>Bacillales</taxon>
        <taxon>Alicyclobacillaceae</taxon>
        <taxon>Fodinisporobacter</taxon>
    </lineage>
</organism>
<evidence type="ECO:0000313" key="2">
    <source>
        <dbReference type="Proteomes" id="UP000830167"/>
    </source>
</evidence>
<keyword evidence="2" id="KW-1185">Reference proteome</keyword>
<accession>A0ABY4CIB8</accession>
<dbReference type="RefSeq" id="WP_347436737.1">
    <property type="nucleotide sequence ID" value="NZ_CP089291.1"/>
</dbReference>
<proteinExistence type="predicted"/>
<sequence>MEQIQSPEELMDKIEKMNRDNSVCQVLIPGKGKFTIVLQEEDFQSIDVEVKSDKKLKQMIQDSRESYKKGNAMTTTDFIFFDHDHLFDTKMGFKPVAISEKRL</sequence>
<reference evidence="1" key="1">
    <citation type="submission" date="2021-12" db="EMBL/GenBank/DDBJ databases">
        <title>Alicyclobacillaceae gen. nov., sp. nov., isolated from chalcocite enrichment system.</title>
        <authorList>
            <person name="Jiang Z."/>
        </authorList>
    </citation>
    <scope>NUCLEOTIDE SEQUENCE</scope>
    <source>
        <strain evidence="1">MYW30-H2</strain>
    </source>
</reference>
<protein>
    <submittedName>
        <fullName evidence="1">Uncharacterized protein</fullName>
    </submittedName>
</protein>
<gene>
    <name evidence="1" type="ORF">LSG31_19595</name>
</gene>